<evidence type="ECO:0000313" key="2">
    <source>
        <dbReference type="Proteomes" id="UP000827092"/>
    </source>
</evidence>
<accession>A0AAV6UAD3</accession>
<dbReference type="Proteomes" id="UP000827092">
    <property type="component" value="Unassembled WGS sequence"/>
</dbReference>
<proteinExistence type="predicted"/>
<organism evidence="1 2">
    <name type="scientific">Oedothorax gibbosus</name>
    <dbReference type="NCBI Taxonomy" id="931172"/>
    <lineage>
        <taxon>Eukaryota</taxon>
        <taxon>Metazoa</taxon>
        <taxon>Ecdysozoa</taxon>
        <taxon>Arthropoda</taxon>
        <taxon>Chelicerata</taxon>
        <taxon>Arachnida</taxon>
        <taxon>Araneae</taxon>
        <taxon>Araneomorphae</taxon>
        <taxon>Entelegynae</taxon>
        <taxon>Araneoidea</taxon>
        <taxon>Linyphiidae</taxon>
        <taxon>Erigoninae</taxon>
        <taxon>Oedothorax</taxon>
    </lineage>
</organism>
<comment type="caution">
    <text evidence="1">The sequence shown here is derived from an EMBL/GenBank/DDBJ whole genome shotgun (WGS) entry which is preliminary data.</text>
</comment>
<keyword evidence="2" id="KW-1185">Reference proteome</keyword>
<sequence length="373" mass="41834">MCGILLINIIVQKLDDESRKHYEMSLSSNVLPDFENYQCVVNNSDQSQNTAFNSLMVAVERNDELVNLSSLNQSGICLLPTTSVFGLSSVGERGQIKELPNQPVAQNTIFGWVLAGKMDGIDKDMPICSNLVGMQSDSHLVNVDLTLEKFWHSEELPNKLSVLSEEEKFCEAHCNPLSNNERIQVPPPKKKTYPKKCISEVQGFSAPLLQNVVEPRLKKQYKHSLFLIHGFISAGADPALPGEGWGRVRELRSPQCASVLLVLLRRSSPEYATPRAHIAMVELNRCRSSPTWRRTGVRARAAVALLRSRCFGEVHRNMPHHVPILRSNMVKKYVVVRFMEEVGEPVEVIASAWLIGDRSCPWPTGKSILRLEL</sequence>
<name>A0AAV6UAD3_9ARAC</name>
<protein>
    <submittedName>
        <fullName evidence="1">Uncharacterized protein</fullName>
    </submittedName>
</protein>
<dbReference type="AlphaFoldDB" id="A0AAV6UAD3"/>
<evidence type="ECO:0000313" key="1">
    <source>
        <dbReference type="EMBL" id="KAG8180596.1"/>
    </source>
</evidence>
<gene>
    <name evidence="1" type="ORF">JTE90_018214</name>
</gene>
<dbReference type="EMBL" id="JAFNEN010000559">
    <property type="protein sequence ID" value="KAG8180596.1"/>
    <property type="molecule type" value="Genomic_DNA"/>
</dbReference>
<reference evidence="1 2" key="1">
    <citation type="journal article" date="2022" name="Nat. Ecol. Evol.">
        <title>A masculinizing supergene underlies an exaggerated male reproductive morph in a spider.</title>
        <authorList>
            <person name="Hendrickx F."/>
            <person name="De Corte Z."/>
            <person name="Sonet G."/>
            <person name="Van Belleghem S.M."/>
            <person name="Kostlbacher S."/>
            <person name="Vangestel C."/>
        </authorList>
    </citation>
    <scope>NUCLEOTIDE SEQUENCE [LARGE SCALE GENOMIC DNA]</scope>
    <source>
        <strain evidence="1">W744_W776</strain>
    </source>
</reference>